<feature type="transmembrane region" description="Helical" evidence="1">
    <location>
        <begin position="217"/>
        <end position="240"/>
    </location>
</feature>
<dbReference type="Proteomes" id="UP000193498">
    <property type="component" value="Unassembled WGS sequence"/>
</dbReference>
<dbReference type="InterPro" id="IPR044926">
    <property type="entry name" value="RGS_subdomain_2"/>
</dbReference>
<organism evidence="3 4">
    <name type="scientific">Basidiobolus meristosporus CBS 931.73</name>
    <dbReference type="NCBI Taxonomy" id="1314790"/>
    <lineage>
        <taxon>Eukaryota</taxon>
        <taxon>Fungi</taxon>
        <taxon>Fungi incertae sedis</taxon>
        <taxon>Zoopagomycota</taxon>
        <taxon>Entomophthoromycotina</taxon>
        <taxon>Basidiobolomycetes</taxon>
        <taxon>Basidiobolales</taxon>
        <taxon>Basidiobolaceae</taxon>
        <taxon>Basidiobolus</taxon>
    </lineage>
</organism>
<protein>
    <recommendedName>
        <fullName evidence="2">RGS domain-containing protein</fullName>
    </recommendedName>
</protein>
<reference evidence="3 4" key="1">
    <citation type="submission" date="2016-07" db="EMBL/GenBank/DDBJ databases">
        <title>Pervasive Adenine N6-methylation of Active Genes in Fungi.</title>
        <authorList>
            <consortium name="DOE Joint Genome Institute"/>
            <person name="Mondo S.J."/>
            <person name="Dannebaum R.O."/>
            <person name="Kuo R.C."/>
            <person name="Labutti K."/>
            <person name="Haridas S."/>
            <person name="Kuo A."/>
            <person name="Salamov A."/>
            <person name="Ahrendt S.R."/>
            <person name="Lipzen A."/>
            <person name="Sullivan W."/>
            <person name="Andreopoulos W.B."/>
            <person name="Clum A."/>
            <person name="Lindquist E."/>
            <person name="Daum C."/>
            <person name="Ramamoorthy G.K."/>
            <person name="Gryganskyi A."/>
            <person name="Culley D."/>
            <person name="Magnuson J.K."/>
            <person name="James T.Y."/>
            <person name="O'Malley M.A."/>
            <person name="Stajich J.E."/>
            <person name="Spatafora J.W."/>
            <person name="Visel A."/>
            <person name="Grigoriev I.V."/>
        </authorList>
    </citation>
    <scope>NUCLEOTIDE SEQUENCE [LARGE SCALE GENOMIC DNA]</scope>
    <source>
        <strain evidence="3 4">CBS 931.73</strain>
    </source>
</reference>
<dbReference type="AlphaFoldDB" id="A0A1Y1Y9S5"/>
<gene>
    <name evidence="3" type="ORF">K493DRAFT_301859</name>
</gene>
<dbReference type="SUPFAM" id="SSF48097">
    <property type="entry name" value="Regulator of G-protein signaling, RGS"/>
    <property type="match status" value="1"/>
</dbReference>
<dbReference type="Pfam" id="PF00615">
    <property type="entry name" value="RGS"/>
    <property type="match status" value="1"/>
</dbReference>
<accession>A0A1Y1Y9S5</accession>
<evidence type="ECO:0000259" key="2">
    <source>
        <dbReference type="PROSITE" id="PS50132"/>
    </source>
</evidence>
<dbReference type="PROSITE" id="PS50132">
    <property type="entry name" value="RGS"/>
    <property type="match status" value="1"/>
</dbReference>
<feature type="domain" description="RGS" evidence="2">
    <location>
        <begin position="322"/>
        <end position="440"/>
    </location>
</feature>
<dbReference type="PANTHER" id="PTHR10845:SF192">
    <property type="entry name" value="DOUBLE HIT, ISOFORM B"/>
    <property type="match status" value="1"/>
</dbReference>
<dbReference type="SMART" id="SM00315">
    <property type="entry name" value="RGS"/>
    <property type="match status" value="1"/>
</dbReference>
<keyword evidence="1" id="KW-1133">Transmembrane helix</keyword>
<comment type="caution">
    <text evidence="3">The sequence shown here is derived from an EMBL/GenBank/DDBJ whole genome shotgun (WGS) entry which is preliminary data.</text>
</comment>
<dbReference type="InterPro" id="IPR016137">
    <property type="entry name" value="RGS"/>
</dbReference>
<evidence type="ECO:0000313" key="4">
    <source>
        <dbReference type="Proteomes" id="UP000193498"/>
    </source>
</evidence>
<feature type="transmembrane region" description="Helical" evidence="1">
    <location>
        <begin position="97"/>
        <end position="118"/>
    </location>
</feature>
<evidence type="ECO:0000256" key="1">
    <source>
        <dbReference type="SAM" id="Phobius"/>
    </source>
</evidence>
<feature type="transmembrane region" description="Helical" evidence="1">
    <location>
        <begin position="65"/>
        <end position="85"/>
    </location>
</feature>
<keyword evidence="4" id="KW-1185">Reference proteome</keyword>
<dbReference type="EMBL" id="MCFE01000196">
    <property type="protein sequence ID" value="ORX94769.1"/>
    <property type="molecule type" value="Genomic_DNA"/>
</dbReference>
<dbReference type="PRINTS" id="PR01301">
    <property type="entry name" value="RGSPROTEIN"/>
</dbReference>
<evidence type="ECO:0000313" key="3">
    <source>
        <dbReference type="EMBL" id="ORX94769.1"/>
    </source>
</evidence>
<feature type="transmembrane region" description="Helical" evidence="1">
    <location>
        <begin position="33"/>
        <end position="53"/>
    </location>
</feature>
<sequence length="451" mass="51642">MSAISQIHYILLYTVVSKISGSLMDNWTTSQKFYYPVTIGWNFFLISTTFLFISQYQSPAIRYRSITLSVFMVIGNSLVTTLYLGREPTYDSFPCFVNIWVSSIGMPLWLTSVAGRFMRLAFLYHFSQAKLVAGSSADHYVDLGSEKPTITSAPTMVLDENWYYKHREKFTTNYIVRLIIGALSFQMALTLLVQAFTTKFQITPTMALGNCLVGWEFIPVYLTSAFYVFVLCPLFITWLRGVDDAYGIKRELMADFTLGVIAFILYILFAALPSLRDVIKIFPAAHWSVVALMISHCFSIVLPAVNALRGGAGGSRSSSMASFESMVEDPQQFEVFKRFSLRDFSVENALFFERIQKLRYKTRELSSAAELPTWVILEINSIYNTFISADSEFELNLEASAVREIRRRFQSNDIRLDIFDRAFSEVRTLMFRYTYPRFVKMGQKSLAETMI</sequence>
<keyword evidence="1" id="KW-0472">Membrane</keyword>
<dbReference type="InParanoid" id="A0A1Y1Y9S5"/>
<dbReference type="OrthoDB" id="196547at2759"/>
<dbReference type="PANTHER" id="PTHR10845">
    <property type="entry name" value="REGULATOR OF G PROTEIN SIGNALING"/>
    <property type="match status" value="1"/>
</dbReference>
<feature type="transmembrane region" description="Helical" evidence="1">
    <location>
        <begin position="174"/>
        <end position="197"/>
    </location>
</feature>
<proteinExistence type="predicted"/>
<feature type="transmembrane region" description="Helical" evidence="1">
    <location>
        <begin position="252"/>
        <end position="272"/>
    </location>
</feature>
<feature type="transmembrane region" description="Helical" evidence="1">
    <location>
        <begin position="284"/>
        <end position="308"/>
    </location>
</feature>
<name>A0A1Y1Y9S5_9FUNG</name>
<keyword evidence="1" id="KW-0812">Transmembrane</keyword>
<dbReference type="CDD" id="cd07440">
    <property type="entry name" value="RGS"/>
    <property type="match status" value="1"/>
</dbReference>
<dbReference type="Gene3D" id="1.10.167.10">
    <property type="entry name" value="Regulator of G-protein Signalling 4, domain 2"/>
    <property type="match status" value="1"/>
</dbReference>
<dbReference type="InterPro" id="IPR036305">
    <property type="entry name" value="RGS_sf"/>
</dbReference>